<dbReference type="AlphaFoldDB" id="A0AA39RFS2"/>
<dbReference type="PANTHER" id="PTHR47481">
    <property type="match status" value="1"/>
</dbReference>
<dbReference type="EMBL" id="JAUESC010000388">
    <property type="protein sequence ID" value="KAK0572466.1"/>
    <property type="molecule type" value="Genomic_DNA"/>
</dbReference>
<dbReference type="Pfam" id="PF14223">
    <property type="entry name" value="Retrotran_gag_2"/>
    <property type="match status" value="1"/>
</dbReference>
<feature type="compositionally biased region" description="Polar residues" evidence="1">
    <location>
        <begin position="164"/>
        <end position="174"/>
    </location>
</feature>
<sequence length="174" mass="18923">MTKPMLSMIVGKSTALEMWLCLKDNFSQHSVANATNIRFQLMDMSKGTKSISACLQHAKSLSDSLAAICEPVSSTDLVTTVLRGLGSNYAMIVTTILNFPHLPRFEDLRARLLSYESQLQRTRSADSSTTTALVAFQSPSPTANMTHGSFYGRGQSRGGRNGHRSNSQGRGHAP</sequence>
<gene>
    <name evidence="2" type="ORF">LWI29_031864</name>
</gene>
<comment type="caution">
    <text evidence="2">The sequence shown here is derived from an EMBL/GenBank/DDBJ whole genome shotgun (WGS) entry which is preliminary data.</text>
</comment>
<protein>
    <recommendedName>
        <fullName evidence="4">UBN2 domain-containing protein</fullName>
    </recommendedName>
</protein>
<proteinExistence type="predicted"/>
<evidence type="ECO:0000313" key="3">
    <source>
        <dbReference type="Proteomes" id="UP001168877"/>
    </source>
</evidence>
<dbReference type="PANTHER" id="PTHR47481:SF22">
    <property type="entry name" value="RETROTRANSPOSON GAG DOMAIN-CONTAINING PROTEIN"/>
    <property type="match status" value="1"/>
</dbReference>
<dbReference type="Proteomes" id="UP001168877">
    <property type="component" value="Unassembled WGS sequence"/>
</dbReference>
<feature type="compositionally biased region" description="Polar residues" evidence="1">
    <location>
        <begin position="138"/>
        <end position="147"/>
    </location>
</feature>
<organism evidence="2 3">
    <name type="scientific">Acer saccharum</name>
    <name type="common">Sugar maple</name>
    <dbReference type="NCBI Taxonomy" id="4024"/>
    <lineage>
        <taxon>Eukaryota</taxon>
        <taxon>Viridiplantae</taxon>
        <taxon>Streptophyta</taxon>
        <taxon>Embryophyta</taxon>
        <taxon>Tracheophyta</taxon>
        <taxon>Spermatophyta</taxon>
        <taxon>Magnoliopsida</taxon>
        <taxon>eudicotyledons</taxon>
        <taxon>Gunneridae</taxon>
        <taxon>Pentapetalae</taxon>
        <taxon>rosids</taxon>
        <taxon>malvids</taxon>
        <taxon>Sapindales</taxon>
        <taxon>Sapindaceae</taxon>
        <taxon>Hippocastanoideae</taxon>
        <taxon>Acereae</taxon>
        <taxon>Acer</taxon>
    </lineage>
</organism>
<evidence type="ECO:0000313" key="2">
    <source>
        <dbReference type="EMBL" id="KAK0572466.1"/>
    </source>
</evidence>
<reference evidence="2" key="2">
    <citation type="submission" date="2023-06" db="EMBL/GenBank/DDBJ databases">
        <authorList>
            <person name="Swenson N.G."/>
            <person name="Wegrzyn J.L."/>
            <person name="Mcevoy S.L."/>
        </authorList>
    </citation>
    <scope>NUCLEOTIDE SEQUENCE</scope>
    <source>
        <strain evidence="2">NS2018</strain>
        <tissue evidence="2">Leaf</tissue>
    </source>
</reference>
<feature type="region of interest" description="Disordered" evidence="1">
    <location>
        <begin position="138"/>
        <end position="174"/>
    </location>
</feature>
<reference evidence="2" key="1">
    <citation type="journal article" date="2022" name="Plant J.">
        <title>Strategies of tolerance reflected in two North American maple genomes.</title>
        <authorList>
            <person name="McEvoy S.L."/>
            <person name="Sezen U.U."/>
            <person name="Trouern-Trend A."/>
            <person name="McMahon S.M."/>
            <person name="Schaberg P.G."/>
            <person name="Yang J."/>
            <person name="Wegrzyn J.L."/>
            <person name="Swenson N.G."/>
        </authorList>
    </citation>
    <scope>NUCLEOTIDE SEQUENCE</scope>
    <source>
        <strain evidence="2">NS2018</strain>
    </source>
</reference>
<evidence type="ECO:0008006" key="4">
    <source>
        <dbReference type="Google" id="ProtNLM"/>
    </source>
</evidence>
<name>A0AA39RFS2_ACESA</name>
<accession>A0AA39RFS2</accession>
<evidence type="ECO:0000256" key="1">
    <source>
        <dbReference type="SAM" id="MobiDB-lite"/>
    </source>
</evidence>
<keyword evidence="3" id="KW-1185">Reference proteome</keyword>